<gene>
    <name evidence="2" type="ORF">QWJ38_09345</name>
</gene>
<dbReference type="InterPro" id="IPR029058">
    <property type="entry name" value="AB_hydrolase_fold"/>
</dbReference>
<evidence type="ECO:0000313" key="3">
    <source>
        <dbReference type="Proteomes" id="UP001228044"/>
    </source>
</evidence>
<reference evidence="2 3" key="1">
    <citation type="submission" date="2023-06" db="EMBL/GenBank/DDBJ databases">
        <title>Pelomonas sp. PFR6 16S ribosomal RNA gene Genome sequencing and assembly.</title>
        <authorList>
            <person name="Woo H."/>
        </authorList>
    </citation>
    <scope>NUCLEOTIDE SEQUENCE [LARGE SCALE GENOMIC DNA]</scope>
    <source>
        <strain evidence="2 3">PFR6</strain>
    </source>
</reference>
<dbReference type="InterPro" id="IPR017531">
    <property type="entry name" value="Hydrolase-1_PEP"/>
</dbReference>
<protein>
    <submittedName>
        <fullName evidence="2">Hydrolase 1, exosortase A system-associated</fullName>
    </submittedName>
</protein>
<dbReference type="Gene3D" id="3.40.50.1820">
    <property type="entry name" value="alpha/beta hydrolase"/>
    <property type="match status" value="1"/>
</dbReference>
<dbReference type="SUPFAM" id="SSF53474">
    <property type="entry name" value="alpha/beta-Hydrolases"/>
    <property type="match status" value="1"/>
</dbReference>
<organism evidence="2 3">
    <name type="scientific">Roseateles violae</name>
    <dbReference type="NCBI Taxonomy" id="3058042"/>
    <lineage>
        <taxon>Bacteria</taxon>
        <taxon>Pseudomonadati</taxon>
        <taxon>Pseudomonadota</taxon>
        <taxon>Betaproteobacteria</taxon>
        <taxon>Burkholderiales</taxon>
        <taxon>Sphaerotilaceae</taxon>
        <taxon>Roseateles</taxon>
    </lineage>
</organism>
<evidence type="ECO:0000259" key="1">
    <source>
        <dbReference type="Pfam" id="PF12697"/>
    </source>
</evidence>
<dbReference type="GO" id="GO:0016787">
    <property type="term" value="F:hydrolase activity"/>
    <property type="evidence" value="ECO:0007669"/>
    <property type="project" value="UniProtKB-KW"/>
</dbReference>
<evidence type="ECO:0000313" key="2">
    <source>
        <dbReference type="EMBL" id="MDN3920480.1"/>
    </source>
</evidence>
<dbReference type="EMBL" id="JAUHHC010000002">
    <property type="protein sequence ID" value="MDN3920480.1"/>
    <property type="molecule type" value="Genomic_DNA"/>
</dbReference>
<dbReference type="Pfam" id="PF12697">
    <property type="entry name" value="Abhydrolase_6"/>
    <property type="match status" value="1"/>
</dbReference>
<feature type="domain" description="AB hydrolase-1" evidence="1">
    <location>
        <begin position="52"/>
        <end position="272"/>
    </location>
</feature>
<dbReference type="Proteomes" id="UP001228044">
    <property type="component" value="Unassembled WGS sequence"/>
</dbReference>
<comment type="caution">
    <text evidence="2">The sequence shown here is derived from an EMBL/GenBank/DDBJ whole genome shotgun (WGS) entry which is preliminary data.</text>
</comment>
<dbReference type="InterPro" id="IPR000073">
    <property type="entry name" value="AB_hydrolase_1"/>
</dbReference>
<dbReference type="NCBIfam" id="TIGR03100">
    <property type="entry name" value="hydr1_PEP"/>
    <property type="match status" value="1"/>
</dbReference>
<name>A0ABT8DQ59_9BURK</name>
<dbReference type="PANTHER" id="PTHR43265">
    <property type="entry name" value="ESTERASE ESTD"/>
    <property type="match status" value="1"/>
</dbReference>
<dbReference type="InterPro" id="IPR053145">
    <property type="entry name" value="AB_hydrolase_Est10"/>
</dbReference>
<keyword evidence="2" id="KW-0378">Hydrolase</keyword>
<keyword evidence="3" id="KW-1185">Reference proteome</keyword>
<sequence length="285" mass="31023">MSGYAERVLSFGCVGQALQGIVSEPPAGRPRSGQAVIIIVGGPQYRAGSHRQFVLLARALAAAGHVVLRFDYRGMGDSEGPQRDFQAVDADVAAAIDALLADGPGLRGLALWGLCDGASAALLYLHARADPRVTGLCLLNPWVRSEASLARTQVRHYYGQRLLQKDFWLKFLRGGVATKALRELLGNLRLARGSNTGTMAGSSYQQRMLEAWKDFAGPVLLLLSGDDYVAKEFVDHALTPAWRQCLSRPTLRRHELAGVDHTFSNASARRQVEELTLQWLAQACT</sequence>
<proteinExistence type="predicted"/>
<dbReference type="PANTHER" id="PTHR43265:SF1">
    <property type="entry name" value="ESTERASE ESTD"/>
    <property type="match status" value="1"/>
</dbReference>
<dbReference type="RefSeq" id="WP_290358776.1">
    <property type="nucleotide sequence ID" value="NZ_JAUHHC010000002.1"/>
</dbReference>
<accession>A0ABT8DQ59</accession>